<reference evidence="6 7" key="1">
    <citation type="submission" date="2020-03" db="EMBL/GenBank/DDBJ databases">
        <title>A novel species.</title>
        <authorList>
            <person name="Gao J."/>
        </authorList>
    </citation>
    <scope>NUCLEOTIDE SEQUENCE [LARGE SCALE GENOMIC DNA]</scope>
    <source>
        <strain evidence="6 7">QMT-12</strain>
    </source>
</reference>
<gene>
    <name evidence="6" type="ORF">HA039_07695</name>
</gene>
<protein>
    <submittedName>
        <fullName evidence="6">Glycosyltransferase family 1 protein</fullName>
    </submittedName>
</protein>
<dbReference type="PANTHER" id="PTHR48050:SF13">
    <property type="entry name" value="STEROL 3-BETA-GLUCOSYLTRANSFERASE UGT80A2"/>
    <property type="match status" value="1"/>
</dbReference>
<dbReference type="PANTHER" id="PTHR48050">
    <property type="entry name" value="STEROL 3-BETA-GLUCOSYLTRANSFERASE"/>
    <property type="match status" value="1"/>
</dbReference>
<proteinExistence type="inferred from homology"/>
<dbReference type="Pfam" id="PF06722">
    <property type="entry name" value="EryCIII-like_C"/>
    <property type="match status" value="1"/>
</dbReference>
<dbReference type="RefSeq" id="WP_167025738.1">
    <property type="nucleotide sequence ID" value="NZ_CP050177.1"/>
</dbReference>
<keyword evidence="7" id="KW-1185">Reference proteome</keyword>
<dbReference type="GO" id="GO:0008194">
    <property type="term" value="F:UDP-glycosyltransferase activity"/>
    <property type="evidence" value="ECO:0007669"/>
    <property type="project" value="InterPro"/>
</dbReference>
<keyword evidence="2" id="KW-0328">Glycosyltransferase</keyword>
<dbReference type="SUPFAM" id="SSF53756">
    <property type="entry name" value="UDP-Glycosyltransferase/glycogen phosphorylase"/>
    <property type="match status" value="1"/>
</dbReference>
<dbReference type="GO" id="GO:0017000">
    <property type="term" value="P:antibiotic biosynthetic process"/>
    <property type="evidence" value="ECO:0007669"/>
    <property type="project" value="UniProtKB-ARBA"/>
</dbReference>
<accession>A0A6G9GW98</accession>
<dbReference type="EMBL" id="CP050177">
    <property type="protein sequence ID" value="QIQ02197.1"/>
    <property type="molecule type" value="Genomic_DNA"/>
</dbReference>
<dbReference type="InterPro" id="IPR002213">
    <property type="entry name" value="UDP_glucos_trans"/>
</dbReference>
<name>A0A6G9GW98_9ACTN</name>
<feature type="domain" description="Erythromycin biosynthesis protein CIII-like C-terminal" evidence="4">
    <location>
        <begin position="261"/>
        <end position="372"/>
    </location>
</feature>
<dbReference type="KEGG" id="slia:HA039_07695"/>
<dbReference type="AlphaFoldDB" id="A0A6G9GW98"/>
<dbReference type="Pfam" id="PF21036">
    <property type="entry name" value="EryCIII-like_N"/>
    <property type="match status" value="1"/>
</dbReference>
<evidence type="ECO:0000259" key="5">
    <source>
        <dbReference type="Pfam" id="PF21036"/>
    </source>
</evidence>
<evidence type="ECO:0000313" key="7">
    <source>
        <dbReference type="Proteomes" id="UP000501179"/>
    </source>
</evidence>
<organism evidence="6 7">
    <name type="scientific">Streptomyces liangshanensis</name>
    <dbReference type="NCBI Taxonomy" id="2717324"/>
    <lineage>
        <taxon>Bacteria</taxon>
        <taxon>Bacillati</taxon>
        <taxon>Actinomycetota</taxon>
        <taxon>Actinomycetes</taxon>
        <taxon>Kitasatosporales</taxon>
        <taxon>Streptomycetaceae</taxon>
        <taxon>Streptomyces</taxon>
    </lineage>
</organism>
<dbReference type="InterPro" id="IPR010610">
    <property type="entry name" value="EryCIII-like_C"/>
</dbReference>
<comment type="similarity">
    <text evidence="1">Belongs to the glycosyltransferase 28 family.</text>
</comment>
<dbReference type="Proteomes" id="UP000501179">
    <property type="component" value="Chromosome"/>
</dbReference>
<dbReference type="InterPro" id="IPR048284">
    <property type="entry name" value="EryCIII-like_N"/>
</dbReference>
<dbReference type="CDD" id="cd03784">
    <property type="entry name" value="GT1_Gtf-like"/>
    <property type="match status" value="1"/>
</dbReference>
<dbReference type="Gene3D" id="3.40.50.2000">
    <property type="entry name" value="Glycogen Phosphorylase B"/>
    <property type="match status" value="2"/>
</dbReference>
<evidence type="ECO:0000256" key="2">
    <source>
        <dbReference type="ARBA" id="ARBA00022676"/>
    </source>
</evidence>
<dbReference type="GO" id="GO:0016758">
    <property type="term" value="F:hexosyltransferase activity"/>
    <property type="evidence" value="ECO:0007669"/>
    <property type="project" value="UniProtKB-ARBA"/>
</dbReference>
<evidence type="ECO:0000256" key="1">
    <source>
        <dbReference type="ARBA" id="ARBA00006962"/>
    </source>
</evidence>
<feature type="domain" description="Erythromycin biosynthesis protein CIII-like N-terminal" evidence="5">
    <location>
        <begin position="23"/>
        <end position="152"/>
    </location>
</feature>
<evidence type="ECO:0000256" key="3">
    <source>
        <dbReference type="ARBA" id="ARBA00022679"/>
    </source>
</evidence>
<sequence length="380" mass="40084">MRVLFSGVPAYGHLIPLLPLARAFRARGDEVALMVPASLAHLAADEGLEALIAGAESQDVIAEVGRRTGVDVRRSGDVDAVIEAFVTARLDLSADACADAAHRWRPDLVIHDPMDFVGPYLASVRDVPHAVHTFGADVSAGFIRASTDRATRDYAARGVGWREPRWVLDICPADLQVEGWEAPPGWQALRPEAHRAAVGVRPRTPEPLTGDPKVLMTFGTIFSDPSVLNPLLRGLLAHGAGVRVTLGTTMSPGDFALDSDRVVFEDFLPYESLLDGVDVVLAHGGAGTNLGALAAGLPLVLLPQGADQGGQAERVAAAGAAVVVTSDPADPAEVARTVVEVATSPPYRESARRIARRIAAMPTPGEVADRLADTWAAERA</sequence>
<evidence type="ECO:0000313" key="6">
    <source>
        <dbReference type="EMBL" id="QIQ02197.1"/>
    </source>
</evidence>
<dbReference type="InterPro" id="IPR050426">
    <property type="entry name" value="Glycosyltransferase_28"/>
</dbReference>
<keyword evidence="3 6" id="KW-0808">Transferase</keyword>
<evidence type="ECO:0000259" key="4">
    <source>
        <dbReference type="Pfam" id="PF06722"/>
    </source>
</evidence>